<dbReference type="Proteomes" id="UP000177215">
    <property type="component" value="Unassembled WGS sequence"/>
</dbReference>
<evidence type="ECO:0000313" key="1">
    <source>
        <dbReference type="EMBL" id="OGG76903.1"/>
    </source>
</evidence>
<protein>
    <submittedName>
        <fullName evidence="1">Uncharacterized protein</fullName>
    </submittedName>
</protein>
<name>A0A1F6ETG0_9BACT</name>
<dbReference type="EMBL" id="MFMC01000032">
    <property type="protein sequence ID" value="OGG76903.1"/>
    <property type="molecule type" value="Genomic_DNA"/>
</dbReference>
<accession>A0A1F6ETG0</accession>
<gene>
    <name evidence="1" type="ORF">A3B35_00965</name>
</gene>
<reference evidence="1 2" key="1">
    <citation type="journal article" date="2016" name="Nat. Commun.">
        <title>Thousands of microbial genomes shed light on interconnected biogeochemical processes in an aquifer system.</title>
        <authorList>
            <person name="Anantharaman K."/>
            <person name="Brown C.T."/>
            <person name="Hug L.A."/>
            <person name="Sharon I."/>
            <person name="Castelle C.J."/>
            <person name="Probst A.J."/>
            <person name="Thomas B.C."/>
            <person name="Singh A."/>
            <person name="Wilkins M.J."/>
            <person name="Karaoz U."/>
            <person name="Brodie E.L."/>
            <person name="Williams K.H."/>
            <person name="Hubbard S.S."/>
            <person name="Banfield J.F."/>
        </authorList>
    </citation>
    <scope>NUCLEOTIDE SEQUENCE [LARGE SCALE GENOMIC DNA]</scope>
</reference>
<organism evidence="1 2">
    <name type="scientific">Candidatus Kaiserbacteria bacterium RIFCSPLOWO2_01_FULL_54_24</name>
    <dbReference type="NCBI Taxonomy" id="1798515"/>
    <lineage>
        <taxon>Bacteria</taxon>
        <taxon>Candidatus Kaiseribacteriota</taxon>
    </lineage>
</organism>
<sequence>MNKAVYIIGGIVVLLIAGWFLTRGSASVSGVDVDNNLDGSKTYSNEEGSVTVGGGSMPDNWPGDAPANFAGATIVYSGTSNPQTGAAGSAVSYTARASVQAVADYYKQQLTAAGWTIAGTANIAGATVVSATKDTRTFGAYISDTGDGNVSVTAGIEL</sequence>
<dbReference type="AlphaFoldDB" id="A0A1F6ETG0"/>
<proteinExistence type="predicted"/>
<evidence type="ECO:0000313" key="2">
    <source>
        <dbReference type="Proteomes" id="UP000177215"/>
    </source>
</evidence>
<comment type="caution">
    <text evidence="1">The sequence shown here is derived from an EMBL/GenBank/DDBJ whole genome shotgun (WGS) entry which is preliminary data.</text>
</comment>